<dbReference type="CDD" id="cd01638">
    <property type="entry name" value="CysQ"/>
    <property type="match status" value="1"/>
</dbReference>
<dbReference type="InterPro" id="IPR050725">
    <property type="entry name" value="CysQ/Inositol_MonoPase"/>
</dbReference>
<dbReference type="Proteomes" id="UP000603434">
    <property type="component" value="Unassembled WGS sequence"/>
</dbReference>
<keyword evidence="4" id="KW-0472">Membrane</keyword>
<evidence type="ECO:0000256" key="2">
    <source>
        <dbReference type="ARBA" id="ARBA00022723"/>
    </source>
</evidence>
<dbReference type="GO" id="GO:0005886">
    <property type="term" value="C:plasma membrane"/>
    <property type="evidence" value="ECO:0007669"/>
    <property type="project" value="UniProtKB-SubCell"/>
</dbReference>
<dbReference type="PROSITE" id="PS00629">
    <property type="entry name" value="IMP_1"/>
    <property type="match status" value="1"/>
</dbReference>
<name>A0A8J6NUQ0_9BACT</name>
<dbReference type="GO" id="GO:0000103">
    <property type="term" value="P:sulfate assimilation"/>
    <property type="evidence" value="ECO:0007669"/>
    <property type="project" value="TreeGrafter"/>
</dbReference>
<dbReference type="InterPro" id="IPR020583">
    <property type="entry name" value="Inositol_monoP_metal-BS"/>
</dbReference>
<comment type="cofactor">
    <cofactor evidence="4 5">
        <name>Mg(2+)</name>
        <dbReference type="ChEBI" id="CHEBI:18420"/>
    </cofactor>
</comment>
<keyword evidence="4" id="KW-0378">Hydrolase</keyword>
<gene>
    <name evidence="4" type="primary">cysQ</name>
    <name evidence="6" type="ORF">H8E23_15035</name>
</gene>
<proteinExistence type="inferred from homology"/>
<feature type="binding site" evidence="4">
    <location>
        <position position="91"/>
    </location>
    <ligand>
        <name>Mg(2+)</name>
        <dbReference type="ChEBI" id="CHEBI:18420"/>
        <label>2</label>
    </ligand>
</feature>
<dbReference type="EC" id="3.1.3.7" evidence="4"/>
<feature type="binding site" evidence="5">
    <location>
        <position position="88"/>
    </location>
    <ligand>
        <name>Mg(2+)</name>
        <dbReference type="ChEBI" id="CHEBI:18420"/>
        <label>1</label>
        <note>catalytic</note>
    </ligand>
</feature>
<evidence type="ECO:0000256" key="5">
    <source>
        <dbReference type="PIRSR" id="PIRSR600760-2"/>
    </source>
</evidence>
<comment type="function">
    <text evidence="4">Converts adenosine-3',5'-bisphosphate (PAP) to AMP.</text>
</comment>
<sequence length="302" mass="34355">MNLKDNLLTALSAANRAGSAILEIYDKHFEIRYKEDRSPLTLADRRSHEIIIQHLEQQTDNPLPILSEEGKDIPFEHRKSWDYFWLVDPLDGTKEFIKRNGEFTVNLALIHKNRPVLGVVYIPVRDVYYFAAEGLGAYRLNGETGIDLNAERLPEREKTTLLNTVIARSARLPIDSETSESADHSTIQPFNHSTKTKPLTIVGSRSHATRELEEFVEAMRKKYQQVEFIAAGSSLKLCLVAEGRADIYPRLGPTMEWDTAAGQAVVEQAEGSVLDAGTDEPLRYNKENLLNPWFIVRRKFFD</sequence>
<comment type="catalytic activity">
    <reaction evidence="1 4">
        <text>adenosine 3',5'-bisphosphate + H2O = AMP + phosphate</text>
        <dbReference type="Rhea" id="RHEA:10040"/>
        <dbReference type="ChEBI" id="CHEBI:15377"/>
        <dbReference type="ChEBI" id="CHEBI:43474"/>
        <dbReference type="ChEBI" id="CHEBI:58343"/>
        <dbReference type="ChEBI" id="CHEBI:456215"/>
        <dbReference type="EC" id="3.1.3.7"/>
    </reaction>
</comment>
<dbReference type="GO" id="GO:0008441">
    <property type="term" value="F:3'(2'),5'-bisphosphate nucleotidase activity"/>
    <property type="evidence" value="ECO:0007669"/>
    <property type="project" value="UniProtKB-UniRule"/>
</dbReference>
<feature type="binding site" evidence="4">
    <location>
        <position position="90"/>
    </location>
    <ligand>
        <name>Mg(2+)</name>
        <dbReference type="ChEBI" id="CHEBI:18420"/>
        <label>1</label>
    </ligand>
</feature>
<feature type="binding site" evidence="5">
    <location>
        <position position="90"/>
    </location>
    <ligand>
        <name>Mg(2+)</name>
        <dbReference type="ChEBI" id="CHEBI:18420"/>
        <label>2</label>
    </ligand>
</feature>
<reference evidence="6 7" key="1">
    <citation type="submission" date="2020-08" db="EMBL/GenBank/DDBJ databases">
        <title>Bridging the membrane lipid divide: bacteria of the FCB group superphylum have the potential to synthesize archaeal ether lipids.</title>
        <authorList>
            <person name="Villanueva L."/>
            <person name="Von Meijenfeldt F.A.B."/>
            <person name="Westbye A.B."/>
            <person name="Yadav S."/>
            <person name="Hopmans E.C."/>
            <person name="Dutilh B.E."/>
            <person name="Sinninghe Damste J.S."/>
        </authorList>
    </citation>
    <scope>NUCLEOTIDE SEQUENCE [LARGE SCALE GENOMIC DNA]</scope>
    <source>
        <strain evidence="6">NIOZ-UU30</strain>
    </source>
</reference>
<evidence type="ECO:0000256" key="3">
    <source>
        <dbReference type="ARBA" id="ARBA00022842"/>
    </source>
</evidence>
<protein>
    <recommendedName>
        <fullName evidence="4">3'(2'),5'-bisphosphate nucleotidase CysQ</fullName>
        <ecNumber evidence="4">3.1.3.7</ecNumber>
    </recommendedName>
    <alternativeName>
        <fullName evidence="4">3'(2'),5-bisphosphonucleoside 3'(2')-phosphohydrolase</fullName>
    </alternativeName>
    <alternativeName>
        <fullName evidence="4">3'-phosphoadenosine 5'-phosphate phosphatase</fullName>
        <shortName evidence="4">PAP phosphatase</shortName>
    </alternativeName>
</protein>
<comment type="similarity">
    <text evidence="4">Belongs to the inositol monophosphatase superfamily. CysQ family.</text>
</comment>
<feature type="binding site" evidence="5">
    <location>
        <position position="68"/>
    </location>
    <ligand>
        <name>Mg(2+)</name>
        <dbReference type="ChEBI" id="CHEBI:18420"/>
        <label>1</label>
        <note>catalytic</note>
    </ligand>
</feature>
<dbReference type="Pfam" id="PF00459">
    <property type="entry name" value="Inositol_P"/>
    <property type="match status" value="1"/>
</dbReference>
<dbReference type="InterPro" id="IPR006240">
    <property type="entry name" value="CysQ"/>
</dbReference>
<feature type="binding site" evidence="4">
    <location>
        <begin position="90"/>
        <end position="93"/>
    </location>
    <ligand>
        <name>substrate</name>
    </ligand>
</feature>
<feature type="binding site" evidence="4">
    <location>
        <position position="88"/>
    </location>
    <ligand>
        <name>Mg(2+)</name>
        <dbReference type="ChEBI" id="CHEBI:18420"/>
        <label>2</label>
    </ligand>
</feature>
<dbReference type="PANTHER" id="PTHR43028:SF5">
    <property type="entry name" value="3'(2'),5'-BISPHOSPHATE NUCLEOTIDASE 1"/>
    <property type="match status" value="1"/>
</dbReference>
<dbReference type="InterPro" id="IPR000760">
    <property type="entry name" value="Inositol_monophosphatase-like"/>
</dbReference>
<feature type="binding site" evidence="5">
    <location>
        <position position="91"/>
    </location>
    <ligand>
        <name>Mg(2+)</name>
        <dbReference type="ChEBI" id="CHEBI:18420"/>
        <label>1</label>
        <note>catalytic</note>
    </ligand>
</feature>
<evidence type="ECO:0000313" key="6">
    <source>
        <dbReference type="EMBL" id="MBC8362697.1"/>
    </source>
</evidence>
<feature type="binding site" evidence="4">
    <location>
        <position position="258"/>
    </location>
    <ligand>
        <name>Mg(2+)</name>
        <dbReference type="ChEBI" id="CHEBI:18420"/>
        <label>2</label>
    </ligand>
</feature>
<feature type="binding site" evidence="5">
    <location>
        <position position="258"/>
    </location>
    <ligand>
        <name>Mg(2+)</name>
        <dbReference type="ChEBI" id="CHEBI:18420"/>
        <label>1</label>
        <note>catalytic</note>
    </ligand>
</feature>
<comment type="caution">
    <text evidence="6">The sequence shown here is derived from an EMBL/GenBank/DDBJ whole genome shotgun (WGS) entry which is preliminary data.</text>
</comment>
<evidence type="ECO:0000256" key="4">
    <source>
        <dbReference type="HAMAP-Rule" id="MF_02095"/>
    </source>
</evidence>
<dbReference type="EMBL" id="JACNJH010000211">
    <property type="protein sequence ID" value="MBC8362697.1"/>
    <property type="molecule type" value="Genomic_DNA"/>
</dbReference>
<evidence type="ECO:0000313" key="7">
    <source>
        <dbReference type="Proteomes" id="UP000603434"/>
    </source>
</evidence>
<organism evidence="6 7">
    <name type="scientific">Candidatus Desulfatibia profunda</name>
    <dbReference type="NCBI Taxonomy" id="2841695"/>
    <lineage>
        <taxon>Bacteria</taxon>
        <taxon>Pseudomonadati</taxon>
        <taxon>Thermodesulfobacteriota</taxon>
        <taxon>Desulfobacteria</taxon>
        <taxon>Desulfobacterales</taxon>
        <taxon>Desulfobacterales incertae sedis</taxon>
        <taxon>Candidatus Desulfatibia</taxon>
    </lineage>
</organism>
<feature type="binding site" evidence="4">
    <location>
        <position position="258"/>
    </location>
    <ligand>
        <name>substrate</name>
    </ligand>
</feature>
<keyword evidence="2 4" id="KW-0479">Metal-binding</keyword>
<keyword evidence="3 4" id="KW-0460">Magnesium</keyword>
<dbReference type="PRINTS" id="PR00377">
    <property type="entry name" value="IMPHPHTASES"/>
</dbReference>
<dbReference type="AlphaFoldDB" id="A0A8J6NUQ0"/>
<keyword evidence="4" id="KW-1003">Cell membrane</keyword>
<dbReference type="Gene3D" id="3.40.190.80">
    <property type="match status" value="1"/>
</dbReference>
<evidence type="ECO:0000256" key="1">
    <source>
        <dbReference type="ARBA" id="ARBA00001625"/>
    </source>
</evidence>
<accession>A0A8J6NUQ0</accession>
<dbReference type="SUPFAM" id="SSF56655">
    <property type="entry name" value="Carbohydrate phosphatase"/>
    <property type="match status" value="1"/>
</dbReference>
<comment type="subcellular location">
    <subcellularLocation>
        <location evidence="4">Cell membrane</location>
        <topology evidence="4">Peripheral membrane protein</topology>
        <orientation evidence="4">Cytoplasmic side</orientation>
    </subcellularLocation>
</comment>
<dbReference type="Gene3D" id="3.30.540.10">
    <property type="entry name" value="Fructose-1,6-Bisphosphatase, subunit A, domain 1"/>
    <property type="match status" value="1"/>
</dbReference>
<feature type="binding site" evidence="4">
    <location>
        <position position="88"/>
    </location>
    <ligand>
        <name>Mg(2+)</name>
        <dbReference type="ChEBI" id="CHEBI:18420"/>
        <label>1</label>
    </ligand>
</feature>
<dbReference type="GO" id="GO:0000287">
    <property type="term" value="F:magnesium ion binding"/>
    <property type="evidence" value="ECO:0007669"/>
    <property type="project" value="UniProtKB-UniRule"/>
</dbReference>
<dbReference type="HAMAP" id="MF_02095">
    <property type="entry name" value="CysQ"/>
    <property type="match status" value="1"/>
</dbReference>
<dbReference type="PANTHER" id="PTHR43028">
    <property type="entry name" value="3'(2'),5'-BISPHOSPHATE NUCLEOTIDASE 1"/>
    <property type="match status" value="1"/>
</dbReference>
<feature type="binding site" evidence="4">
    <location>
        <position position="68"/>
    </location>
    <ligand>
        <name>substrate</name>
    </ligand>
</feature>
<dbReference type="GO" id="GO:0050427">
    <property type="term" value="P:3'-phosphoadenosine 5'-phosphosulfate metabolic process"/>
    <property type="evidence" value="ECO:0007669"/>
    <property type="project" value="TreeGrafter"/>
</dbReference>
<feature type="binding site" evidence="4">
    <location>
        <position position="68"/>
    </location>
    <ligand>
        <name>Mg(2+)</name>
        <dbReference type="ChEBI" id="CHEBI:18420"/>
        <label>1</label>
    </ligand>
</feature>